<accession>A0ABS0CB70</accession>
<keyword evidence="1" id="KW-0802">TPR repeat</keyword>
<dbReference type="Proteomes" id="UP000807309">
    <property type="component" value="Unassembled WGS sequence"/>
</dbReference>
<evidence type="ECO:0000313" key="2">
    <source>
        <dbReference type="EMBL" id="MBF6227595.1"/>
    </source>
</evidence>
<evidence type="ECO:0000313" key="3">
    <source>
        <dbReference type="Proteomes" id="UP000807309"/>
    </source>
</evidence>
<dbReference type="SUPFAM" id="SSF48452">
    <property type="entry name" value="TPR-like"/>
    <property type="match status" value="4"/>
</dbReference>
<dbReference type="PROSITE" id="PS50005">
    <property type="entry name" value="TPR"/>
    <property type="match status" value="1"/>
</dbReference>
<sequence length="1049" mass="114436">MKLRWWRDRHPGPQLASSSVGGSVIAIGHVVGDVTVTDRAVDSGHRYWCEPFPSADKLPVDQARAQPSLLLQPRYSVVRFLGRDSELTELDHWLAASEPIAVHLVHAAGGEGKSRLAGRFCENATAAGWAAWRAIHTTEASGLPGTIALTHRNAVLLVVDDAHRWPVAHLDSLVTNLRAITATGGVKARVLLLARATGYWWSTLSSRLLELGVATSVTALAPLGLRFDRASVFDSAVTGFSRALQLRDLPANRYRVDIDLGDPRFDSVLSIHMAGLAAIHSRIRNVSPGHDPAAVSAYLLGLEYTDWADRFERKLITTSPEVMRRVVHLATITGGMSHSDARALLTSVGLAADEAHAGRIVDDHSLCYPPTTTSVLTPLQPDRLGEDFLALNTPGKPDRTGDALPADPWTVDAAHKLIRRTGSPWVSAAIVRLVEAAGRWPHLAPTLLYPSLHRDPTLAAVTGGATLTRLADLPGIAPDILTAIKQHLNDNPGLDTTTAARALDIALLPHRITSTTDPAERADLYRQYSWQLRAAHRYHEALSAAEQATELYRSLNDTDPDHYAPSLAAALAILGTRLGDVGRQHEALGPAQEAVALYRQLAETRAETYLPELGNALNQLGIRLGRLGRNHQALGAAQEGVDLYRRLAEDDPGRHLPHLASPLNNLASRLGALGRHYEALDAVQEATTLYRQLAEADPDTYLLNFARSLNNLGIRLGELGRHQEALDAAQEAVSLYRQLVEADFDAHLPGLAETLMQLGIRLSRLGHHHEGLEASQEGVGLHRRLAKANPDTHLAKLAEALTEHSLGLGRLGRHHEALEPAQEGVVIYRRLAESSPDTHLADLTSALNNLGIRLGELGRRHEALEAVRDAVAHYRQLAAANPDTYSQNFARSLNNLGIRLGELGHHHEALEATQEAVSLNRRLAEANPDTHLLELAKSLTNLGVRLSRLGRHYDALETAQEAISINRRLAEANPATHLPELAESLLFLAENTIRAEEQLQHGLTAVQEAVTLLEAQVDQVPEAYRFRLVQARRARSDLLQQLSTEWRAP</sequence>
<evidence type="ECO:0000256" key="1">
    <source>
        <dbReference type="PROSITE-ProRule" id="PRU00339"/>
    </source>
</evidence>
<name>A0ABS0CB70_9NOCA</name>
<proteinExistence type="predicted"/>
<reference evidence="2 3" key="1">
    <citation type="submission" date="2020-10" db="EMBL/GenBank/DDBJ databases">
        <title>Identification of Nocardia species via Next-generation sequencing and recognition of intraspecies genetic diversity.</title>
        <authorList>
            <person name="Li P."/>
            <person name="Li P."/>
            <person name="Lu B."/>
        </authorList>
    </citation>
    <scope>NUCLEOTIDE SEQUENCE [LARGE SCALE GENOMIC DNA]</scope>
    <source>
        <strain evidence="2 3">N-11</strain>
    </source>
</reference>
<comment type="caution">
    <text evidence="2">The sequence shown here is derived from an EMBL/GenBank/DDBJ whole genome shotgun (WGS) entry which is preliminary data.</text>
</comment>
<gene>
    <name evidence="2" type="ORF">IU470_21095</name>
</gene>
<dbReference type="Gene3D" id="1.25.40.10">
    <property type="entry name" value="Tetratricopeptide repeat domain"/>
    <property type="match status" value="4"/>
</dbReference>
<dbReference type="Pfam" id="PF13424">
    <property type="entry name" value="TPR_12"/>
    <property type="match status" value="1"/>
</dbReference>
<keyword evidence="3" id="KW-1185">Reference proteome</keyword>
<feature type="repeat" description="TPR" evidence="1">
    <location>
        <begin position="890"/>
        <end position="923"/>
    </location>
</feature>
<dbReference type="SMART" id="SM00028">
    <property type="entry name" value="TPR"/>
    <property type="match status" value="7"/>
</dbReference>
<dbReference type="EMBL" id="JADLRE010000016">
    <property type="protein sequence ID" value="MBF6227595.1"/>
    <property type="molecule type" value="Genomic_DNA"/>
</dbReference>
<protein>
    <submittedName>
        <fullName evidence="2">Tetratricopeptide repeat protein</fullName>
    </submittedName>
</protein>
<dbReference type="InterPro" id="IPR019734">
    <property type="entry name" value="TPR_rpt"/>
</dbReference>
<dbReference type="Pfam" id="PF13374">
    <property type="entry name" value="TPR_10"/>
    <property type="match status" value="4"/>
</dbReference>
<dbReference type="InterPro" id="IPR011990">
    <property type="entry name" value="TPR-like_helical_dom_sf"/>
</dbReference>
<dbReference type="RefSeq" id="WP_195034577.1">
    <property type="nucleotide sequence ID" value="NZ_JADLRE010000016.1"/>
</dbReference>
<dbReference type="PANTHER" id="PTHR19959:SF119">
    <property type="entry name" value="FUNGAL LIPASE-LIKE DOMAIN-CONTAINING PROTEIN"/>
    <property type="match status" value="1"/>
</dbReference>
<organism evidence="2 3">
    <name type="scientific">Nocardia abscessus</name>
    <dbReference type="NCBI Taxonomy" id="120957"/>
    <lineage>
        <taxon>Bacteria</taxon>
        <taxon>Bacillati</taxon>
        <taxon>Actinomycetota</taxon>
        <taxon>Actinomycetes</taxon>
        <taxon>Mycobacteriales</taxon>
        <taxon>Nocardiaceae</taxon>
        <taxon>Nocardia</taxon>
    </lineage>
</organism>
<dbReference type="PANTHER" id="PTHR19959">
    <property type="entry name" value="KINESIN LIGHT CHAIN"/>
    <property type="match status" value="1"/>
</dbReference>